<keyword evidence="10" id="KW-1185">Reference proteome</keyword>
<dbReference type="InterPro" id="IPR001128">
    <property type="entry name" value="Cyt_P450"/>
</dbReference>
<evidence type="ECO:0000256" key="1">
    <source>
        <dbReference type="ARBA" id="ARBA00001971"/>
    </source>
</evidence>
<dbReference type="Gene3D" id="1.10.630.10">
    <property type="entry name" value="Cytochrome P450"/>
    <property type="match status" value="1"/>
</dbReference>
<evidence type="ECO:0000256" key="4">
    <source>
        <dbReference type="ARBA" id="ARBA00022723"/>
    </source>
</evidence>
<dbReference type="PANTHER" id="PTHR24300">
    <property type="entry name" value="CYTOCHROME P450 508A4-RELATED"/>
    <property type="match status" value="1"/>
</dbReference>
<dbReference type="PANTHER" id="PTHR24300:SF376">
    <property type="entry name" value="CYTOCHROME P450 15A1"/>
    <property type="match status" value="1"/>
</dbReference>
<comment type="cofactor">
    <cofactor evidence="1">
        <name>heme</name>
        <dbReference type="ChEBI" id="CHEBI:30413"/>
    </cofactor>
</comment>
<keyword evidence="6 8" id="KW-0408">Iron</keyword>
<dbReference type="InterPro" id="IPR017972">
    <property type="entry name" value="Cyt_P450_CS"/>
</dbReference>
<evidence type="ECO:0000256" key="3">
    <source>
        <dbReference type="ARBA" id="ARBA00022617"/>
    </source>
</evidence>
<evidence type="ECO:0000313" key="10">
    <source>
        <dbReference type="Proteomes" id="UP001642540"/>
    </source>
</evidence>
<dbReference type="Proteomes" id="UP001642540">
    <property type="component" value="Unassembled WGS sequence"/>
</dbReference>
<gene>
    <name evidence="9" type="ORF">ODALV1_LOCUS12397</name>
</gene>
<dbReference type="InterPro" id="IPR002401">
    <property type="entry name" value="Cyt_P450_E_grp-I"/>
</dbReference>
<dbReference type="EMBL" id="CAXLJM020000038">
    <property type="protein sequence ID" value="CAL8106566.1"/>
    <property type="molecule type" value="Genomic_DNA"/>
</dbReference>
<proteinExistence type="inferred from homology"/>
<keyword evidence="4 8" id="KW-0479">Metal-binding</keyword>
<comment type="similarity">
    <text evidence="2 8">Belongs to the cytochrome P450 family.</text>
</comment>
<dbReference type="Pfam" id="PF00067">
    <property type="entry name" value="p450"/>
    <property type="match status" value="1"/>
</dbReference>
<dbReference type="InterPro" id="IPR050182">
    <property type="entry name" value="Cytochrome_P450_fam2"/>
</dbReference>
<keyword evidence="3 8" id="KW-0349">Heme</keyword>
<evidence type="ECO:0000256" key="5">
    <source>
        <dbReference type="ARBA" id="ARBA00023002"/>
    </source>
</evidence>
<dbReference type="InterPro" id="IPR036396">
    <property type="entry name" value="Cyt_P450_sf"/>
</dbReference>
<keyword evidence="7 8" id="KW-0503">Monooxygenase</keyword>
<reference evidence="9 10" key="1">
    <citation type="submission" date="2024-08" db="EMBL/GenBank/DDBJ databases">
        <authorList>
            <person name="Cucini C."/>
            <person name="Frati F."/>
        </authorList>
    </citation>
    <scope>NUCLEOTIDE SEQUENCE [LARGE SCALE GENOMIC DNA]</scope>
</reference>
<dbReference type="PRINTS" id="PR00463">
    <property type="entry name" value="EP450I"/>
</dbReference>
<comment type="caution">
    <text evidence="9">The sequence shown here is derived from an EMBL/GenBank/DDBJ whole genome shotgun (WGS) entry which is preliminary data.</text>
</comment>
<evidence type="ECO:0008006" key="11">
    <source>
        <dbReference type="Google" id="ProtNLM"/>
    </source>
</evidence>
<accession>A0ABP1QKA9</accession>
<dbReference type="PROSITE" id="PS00086">
    <property type="entry name" value="CYTOCHROME_P450"/>
    <property type="match status" value="1"/>
</dbReference>
<evidence type="ECO:0000313" key="9">
    <source>
        <dbReference type="EMBL" id="CAL8106566.1"/>
    </source>
</evidence>
<keyword evidence="5 8" id="KW-0560">Oxidoreductase</keyword>
<name>A0ABP1QKA9_9HEXA</name>
<protein>
    <recommendedName>
        <fullName evidence="11">Cytochrome P450</fullName>
    </recommendedName>
</protein>
<dbReference type="PRINTS" id="PR00385">
    <property type="entry name" value="P450"/>
</dbReference>
<sequence length="518" mass="59944">MELIIYLVAFVLLLFLYHVYSIQFSARKLPPGPFVTPFGLGILPAIIFNKPKWILEIFNLKPWVFMDDLSKKYGPFYSVDIGPFYSLVISSYEILMEVANMEEYNMKFSHPDLTYPRTFNKELGLAFASREELWVEMRRFTQRTLRDFGFGKRHTMQSAIDAETSALIKDFNGIIRNNNGIMKVRTKFVLSLLNTLWCMVAGQRYEHDDPILTKMMDRNFAMTKSTTFGEPLNLIFSRLKKIWPSLFKEDLRLQVYKECHDFTKVLVDERKAEGLYKNDPQNYIDVFLQKIEENKDNDKSVYTEENLQAMLADLLQTGTTTTNGTLNYGLLFLTLNPAIQKKCQAEIDSIVPRHLTPTLENIEKMPYFQAFILETHRLGNIVPNPIPRTVPKDWHIRGYTIPKGSVIVSNHYSVHMDKEYWGDPEVFRPERFIDEKGEFKLDKRVCHFGFGKRGCIGITLANSVIPIFFGTLLQNFNFSVVPGQEPPTIEPEIGVSLSPMEYEVKITNRAPVEQSRQG</sequence>
<evidence type="ECO:0000256" key="6">
    <source>
        <dbReference type="ARBA" id="ARBA00023004"/>
    </source>
</evidence>
<evidence type="ECO:0000256" key="7">
    <source>
        <dbReference type="ARBA" id="ARBA00023033"/>
    </source>
</evidence>
<organism evidence="9 10">
    <name type="scientific">Orchesella dallaii</name>
    <dbReference type="NCBI Taxonomy" id="48710"/>
    <lineage>
        <taxon>Eukaryota</taxon>
        <taxon>Metazoa</taxon>
        <taxon>Ecdysozoa</taxon>
        <taxon>Arthropoda</taxon>
        <taxon>Hexapoda</taxon>
        <taxon>Collembola</taxon>
        <taxon>Entomobryomorpha</taxon>
        <taxon>Entomobryoidea</taxon>
        <taxon>Orchesellidae</taxon>
        <taxon>Orchesellinae</taxon>
        <taxon>Orchesella</taxon>
    </lineage>
</organism>
<dbReference type="SUPFAM" id="SSF48264">
    <property type="entry name" value="Cytochrome P450"/>
    <property type="match status" value="1"/>
</dbReference>
<evidence type="ECO:0000256" key="2">
    <source>
        <dbReference type="ARBA" id="ARBA00010617"/>
    </source>
</evidence>
<evidence type="ECO:0000256" key="8">
    <source>
        <dbReference type="RuleBase" id="RU000461"/>
    </source>
</evidence>